<proteinExistence type="evidence at transcript level"/>
<accession>A0A411EZM5</accession>
<evidence type="ECO:0000256" key="4">
    <source>
        <dbReference type="ARBA" id="ARBA00023030"/>
    </source>
</evidence>
<dbReference type="SUPFAM" id="SSF57501">
    <property type="entry name" value="Cystine-knot cytokines"/>
    <property type="match status" value="1"/>
</dbReference>
<evidence type="ECO:0000256" key="8">
    <source>
        <dbReference type="SAM" id="SignalP"/>
    </source>
</evidence>
<dbReference type="PANTHER" id="PTHR11848">
    <property type="entry name" value="TGF-BETA FAMILY"/>
    <property type="match status" value="1"/>
</dbReference>
<evidence type="ECO:0000256" key="2">
    <source>
        <dbReference type="ARBA" id="ARBA00006656"/>
    </source>
</evidence>
<reference evidence="10" key="1">
    <citation type="submission" date="2018-05" db="EMBL/GenBank/DDBJ databases">
        <title>ALK4/5-dependent TGF-b signaling contributes to the early crosstalk between neurons and microglia following axonal lesion.</title>
        <authorList>
            <person name="Raffo A."/>
            <person name="Lefebvre C."/>
        </authorList>
    </citation>
    <scope>NUCLEOTIDE SEQUENCE</scope>
</reference>
<evidence type="ECO:0000256" key="3">
    <source>
        <dbReference type="ARBA" id="ARBA00022525"/>
    </source>
</evidence>
<feature type="compositionally biased region" description="Low complexity" evidence="7">
    <location>
        <begin position="22"/>
        <end position="34"/>
    </location>
</feature>
<dbReference type="PROSITE" id="PS51362">
    <property type="entry name" value="TGF_BETA_2"/>
    <property type="match status" value="1"/>
</dbReference>
<dbReference type="InterPro" id="IPR015615">
    <property type="entry name" value="TGF-beta-rel"/>
</dbReference>
<feature type="region of interest" description="Disordered" evidence="7">
    <location>
        <begin position="20"/>
        <end position="40"/>
    </location>
</feature>
<dbReference type="EMBL" id="MH346328">
    <property type="protein sequence ID" value="QBA83601.1"/>
    <property type="molecule type" value="mRNA"/>
</dbReference>
<dbReference type="PROSITE" id="PS00250">
    <property type="entry name" value="TGF_BETA_1"/>
    <property type="match status" value="1"/>
</dbReference>
<dbReference type="AlphaFoldDB" id="A0A411EZM5"/>
<dbReference type="InterPro" id="IPR001839">
    <property type="entry name" value="TGF-b_C"/>
</dbReference>
<dbReference type="CDD" id="cd13751">
    <property type="entry name" value="TGF_beta_GDF8_like"/>
    <property type="match status" value="1"/>
</dbReference>
<keyword evidence="8" id="KW-0732">Signal</keyword>
<evidence type="ECO:0000256" key="6">
    <source>
        <dbReference type="RuleBase" id="RU000354"/>
    </source>
</evidence>
<keyword evidence="3" id="KW-0964">Secreted</keyword>
<comment type="similarity">
    <text evidence="2 6">Belongs to the TGF-beta family.</text>
</comment>
<dbReference type="InterPro" id="IPR001111">
    <property type="entry name" value="TGF-b_propeptide"/>
</dbReference>
<organism evidence="10">
    <name type="scientific">Hirudo medicinalis</name>
    <name type="common">Medicinal leech</name>
    <dbReference type="NCBI Taxonomy" id="6421"/>
    <lineage>
        <taxon>Eukaryota</taxon>
        <taxon>Metazoa</taxon>
        <taxon>Spiralia</taxon>
        <taxon>Lophotrochozoa</taxon>
        <taxon>Annelida</taxon>
        <taxon>Clitellata</taxon>
        <taxon>Hirudinea</taxon>
        <taxon>Hirudinida</taxon>
        <taxon>Hirudiniformes</taxon>
        <taxon>Hirudinidae</taxon>
        <taxon>Hirudo</taxon>
    </lineage>
</organism>
<evidence type="ECO:0000256" key="7">
    <source>
        <dbReference type="SAM" id="MobiDB-lite"/>
    </source>
</evidence>
<evidence type="ECO:0000313" key="10">
    <source>
        <dbReference type="EMBL" id="QBA83601.1"/>
    </source>
</evidence>
<dbReference type="InterPro" id="IPR029034">
    <property type="entry name" value="Cystine-knot_cytokine"/>
</dbReference>
<comment type="subcellular location">
    <subcellularLocation>
        <location evidence="1">Secreted</location>
    </subcellularLocation>
</comment>
<dbReference type="InterPro" id="IPR017948">
    <property type="entry name" value="TGFb_CS"/>
</dbReference>
<evidence type="ECO:0000259" key="9">
    <source>
        <dbReference type="PROSITE" id="PS51362"/>
    </source>
</evidence>
<dbReference type="Pfam" id="PF00019">
    <property type="entry name" value="TGF_beta"/>
    <property type="match status" value="1"/>
</dbReference>
<dbReference type="Gene3D" id="2.60.120.970">
    <property type="match status" value="1"/>
</dbReference>
<dbReference type="Pfam" id="PF00688">
    <property type="entry name" value="TGFb_propeptide"/>
    <property type="match status" value="1"/>
</dbReference>
<dbReference type="Gene3D" id="2.10.90.10">
    <property type="entry name" value="Cystine-knot cytokines"/>
    <property type="match status" value="1"/>
</dbReference>
<protein>
    <submittedName>
        <fullName evidence="10">Nervous growth and differentiation factor</fullName>
    </submittedName>
</protein>
<evidence type="ECO:0000256" key="5">
    <source>
        <dbReference type="ARBA" id="ARBA00023157"/>
    </source>
</evidence>
<keyword evidence="5" id="KW-1015">Disulfide bond</keyword>
<sequence>MYIRVIIFVIIFTATSATWRRSSGPSTSSNNSQSCPACGSRTLKRSHRLESIKNEILRKLRMTSPPNVTGIRMPNLPHLQMIINRVQMETQHAADQSENELATTMTIFRVSQSSPYDPESSTVYFDLNSNELRYPNQVVNAIFYIYIRKLSDPNPDWQSYVLVYRGYTQHSGQLLFRNKITYEQTGQWMFFNITSIVQDWIRHNETNRGLEIFCIDNSGQSLALTRPLNEEEASNKSYLHMDIVEINSRRRKRNVDYGKNCEEYSSELDCCRYPLEVNFQEFGWDWIIIPKTYSAYYCSGDCPLPSRDPSPYTHVTQDKYKGMCCAPKSTSSISMLYYDERMNIVYGRIPGMTVNNCSCF</sequence>
<keyword evidence="4 6" id="KW-0339">Growth factor</keyword>
<name>A0A411EZM5_HIRME</name>
<feature type="domain" description="TGF-beta family profile" evidence="9">
    <location>
        <begin position="250"/>
        <end position="360"/>
    </location>
</feature>
<dbReference type="GO" id="GO:0008083">
    <property type="term" value="F:growth factor activity"/>
    <property type="evidence" value="ECO:0007669"/>
    <property type="project" value="UniProtKB-KW"/>
</dbReference>
<dbReference type="GO" id="GO:0005615">
    <property type="term" value="C:extracellular space"/>
    <property type="evidence" value="ECO:0007669"/>
    <property type="project" value="TreeGrafter"/>
</dbReference>
<evidence type="ECO:0000256" key="1">
    <source>
        <dbReference type="ARBA" id="ARBA00004613"/>
    </source>
</evidence>
<dbReference type="GO" id="GO:0005125">
    <property type="term" value="F:cytokine activity"/>
    <property type="evidence" value="ECO:0007669"/>
    <property type="project" value="TreeGrafter"/>
</dbReference>
<feature type="chain" id="PRO_5019583325" evidence="8">
    <location>
        <begin position="18"/>
        <end position="360"/>
    </location>
</feature>
<dbReference type="SMART" id="SM00204">
    <property type="entry name" value="TGFB"/>
    <property type="match status" value="1"/>
</dbReference>
<feature type="signal peptide" evidence="8">
    <location>
        <begin position="1"/>
        <end position="17"/>
    </location>
</feature>